<keyword evidence="2" id="KW-0808">Transferase</keyword>
<dbReference type="EMBL" id="FRBW01000002">
    <property type="protein sequence ID" value="SHM33984.1"/>
    <property type="molecule type" value="Genomic_DNA"/>
</dbReference>
<dbReference type="PANTHER" id="PTHR12526">
    <property type="entry name" value="GLYCOSYLTRANSFERASE"/>
    <property type="match status" value="1"/>
</dbReference>
<gene>
    <name evidence="2" type="ORF">SAMN05444272_2384</name>
</gene>
<sequence>MTRTLSFAYPGNLELRTGGYGYDRRVIQGLRDLGWQVDLLPLGEGFPFPSDETRQDAEQRLSSLPDGALVLVDGLAYGVLERWAEREKGRLKIVALVHHPLALETGLQPALADKLRGGETQALAFASAVIVTSPMTAKELDANFGVRLDQITIAIPGTDPAAAPRRDRLPGEPLRILSVGTLTRRKGHDVLIKALKLIEDLAWQARIVGSRTLDPIIVDELDRLVADLGLEGRVSLPGECSDSRSLMADADVFALASRYEGFGMVFAEALVDGLPIVACKAGAVPDVVPEMAGQLVPVDDPAAFADALRVLICDDEARLRYEQGALAAGKGMPGWPETARLISNRLETLR</sequence>
<reference evidence="2 3" key="1">
    <citation type="submission" date="2016-11" db="EMBL/GenBank/DDBJ databases">
        <authorList>
            <person name="Jaros S."/>
            <person name="Januszkiewicz K."/>
            <person name="Wedrychowicz H."/>
        </authorList>
    </citation>
    <scope>NUCLEOTIDE SEQUENCE [LARGE SCALE GENOMIC DNA]</scope>
    <source>
        <strain evidence="2 3">DSM 22153</strain>
    </source>
</reference>
<dbReference type="GO" id="GO:0016740">
    <property type="term" value="F:transferase activity"/>
    <property type="evidence" value="ECO:0007669"/>
    <property type="project" value="UniProtKB-KW"/>
</dbReference>
<organism evidence="2 3">
    <name type="scientific">Roseibium suaedae</name>
    <dbReference type="NCBI Taxonomy" id="735517"/>
    <lineage>
        <taxon>Bacteria</taxon>
        <taxon>Pseudomonadati</taxon>
        <taxon>Pseudomonadota</taxon>
        <taxon>Alphaproteobacteria</taxon>
        <taxon>Hyphomicrobiales</taxon>
        <taxon>Stappiaceae</taxon>
        <taxon>Roseibium</taxon>
    </lineage>
</organism>
<dbReference type="STRING" id="735517.SAMN05444272_2384"/>
<name>A0A1M7HZR5_9HYPH</name>
<evidence type="ECO:0000313" key="2">
    <source>
        <dbReference type="EMBL" id="SHM33984.1"/>
    </source>
</evidence>
<dbReference type="InterPro" id="IPR001296">
    <property type="entry name" value="Glyco_trans_1"/>
</dbReference>
<keyword evidence="3" id="KW-1185">Reference proteome</keyword>
<accession>A0A1M7HZR5</accession>
<evidence type="ECO:0000313" key="3">
    <source>
        <dbReference type="Proteomes" id="UP000186002"/>
    </source>
</evidence>
<dbReference type="OrthoDB" id="9790710at2"/>
<dbReference type="Gene3D" id="3.40.50.2000">
    <property type="entry name" value="Glycogen Phosphorylase B"/>
    <property type="match status" value="2"/>
</dbReference>
<dbReference type="RefSeq" id="WP_073013279.1">
    <property type="nucleotide sequence ID" value="NZ_FRBW01000002.1"/>
</dbReference>
<dbReference type="SUPFAM" id="SSF53756">
    <property type="entry name" value="UDP-Glycosyltransferase/glycogen phosphorylase"/>
    <property type="match status" value="1"/>
</dbReference>
<evidence type="ECO:0000259" key="1">
    <source>
        <dbReference type="Pfam" id="PF00534"/>
    </source>
</evidence>
<dbReference type="Proteomes" id="UP000186002">
    <property type="component" value="Unassembled WGS sequence"/>
</dbReference>
<proteinExistence type="predicted"/>
<feature type="domain" description="Glycosyl transferase family 1" evidence="1">
    <location>
        <begin position="168"/>
        <end position="324"/>
    </location>
</feature>
<dbReference type="PANTHER" id="PTHR12526:SF630">
    <property type="entry name" value="GLYCOSYLTRANSFERASE"/>
    <property type="match status" value="1"/>
</dbReference>
<dbReference type="AlphaFoldDB" id="A0A1M7HZR5"/>
<protein>
    <submittedName>
        <fullName evidence="2">Glycosyl transferases group 1</fullName>
    </submittedName>
</protein>
<dbReference type="Pfam" id="PF00534">
    <property type="entry name" value="Glycos_transf_1"/>
    <property type="match status" value="1"/>
</dbReference>